<reference evidence="2" key="1">
    <citation type="journal article" date="2023" name="G3 (Bethesda)">
        <title>A reference genome for the long-term kleptoplast-retaining sea slug Elysia crispata morphotype clarki.</title>
        <authorList>
            <person name="Eastman K.E."/>
            <person name="Pendleton A.L."/>
            <person name="Shaikh M.A."/>
            <person name="Suttiyut T."/>
            <person name="Ogas R."/>
            <person name="Tomko P."/>
            <person name="Gavelis G."/>
            <person name="Widhalm J.R."/>
            <person name="Wisecaver J.H."/>
        </authorList>
    </citation>
    <scope>NUCLEOTIDE SEQUENCE</scope>
    <source>
        <strain evidence="2">ECLA1</strain>
    </source>
</reference>
<feature type="region of interest" description="Disordered" evidence="1">
    <location>
        <begin position="601"/>
        <end position="656"/>
    </location>
</feature>
<keyword evidence="3" id="KW-1185">Reference proteome</keyword>
<feature type="compositionally biased region" description="Polar residues" evidence="1">
    <location>
        <begin position="269"/>
        <end position="297"/>
    </location>
</feature>
<name>A0AAE0YZ44_9GAST</name>
<feature type="region of interest" description="Disordered" evidence="1">
    <location>
        <begin position="540"/>
        <end position="568"/>
    </location>
</feature>
<feature type="compositionally biased region" description="Low complexity" evidence="1">
    <location>
        <begin position="215"/>
        <end position="234"/>
    </location>
</feature>
<dbReference type="AlphaFoldDB" id="A0AAE0YZ44"/>
<comment type="caution">
    <text evidence="2">The sequence shown here is derived from an EMBL/GenBank/DDBJ whole genome shotgun (WGS) entry which is preliminary data.</text>
</comment>
<feature type="compositionally biased region" description="Polar residues" evidence="1">
    <location>
        <begin position="326"/>
        <end position="342"/>
    </location>
</feature>
<feature type="compositionally biased region" description="Low complexity" evidence="1">
    <location>
        <begin position="422"/>
        <end position="443"/>
    </location>
</feature>
<dbReference type="Proteomes" id="UP001283361">
    <property type="component" value="Unassembled WGS sequence"/>
</dbReference>
<feature type="compositionally biased region" description="Polar residues" evidence="1">
    <location>
        <begin position="32"/>
        <end position="41"/>
    </location>
</feature>
<evidence type="ECO:0000256" key="1">
    <source>
        <dbReference type="SAM" id="MobiDB-lite"/>
    </source>
</evidence>
<sequence length="699" mass="72560">MASKNPSTSSGVSAAKGSGSSTGAAPRIARTSIHTPLQPASVQDLKAKFDQSKKSGGDSSTSGSGGATSPRHQAKGTDAAASVGLNKSTSSSSSVVVSSSSGSKLASSGVSLSGLSSSLQAAANRKTGSGTVQTSSSSSSSSTSSSSVSQSSSLSSSSGLSASTKSSIALTTARPFQPLSSSSSSKPNATFATNSGRNSPVFGKTVTKSNTSTLSSISSSSSSSSSSASSSIASKWEPKSTGAKAFKNEASTKNFSKDKEGRLELPVTHVSSSGKEISGGSRVQNNNWSASRVSDTGNDVKKDITGSRYLGKKVSETKEAFDKPSDVSSKVTARMESNTKPSTPSPPVQRTKKIIAREIKIERLDSGAQITTYKDGGGIAGINSTTGKASTSEISQKGKNGSAGPGKVGPGKKIMEIKVEQGSSSGRSSPASPVSTTSSTGSRPEQERVPEFRQVKLRKAAPAKDKNVVTRGGTSATTGGGLAAIESDESNKRLSRKISAERFERLMFDFQRGVPTEADADLCRRGSETDHIALQEKVRAMAARSSGGRRKEKLGGDQNGDVVDGNNEEEDVPIINKKKKEESIFTEGLKVSDFVKQVNKLNPGAETAPPPKWKVQRAQSQASSATSSDVGTGDVSGADSYYQGIPGEDMPNFSDEENIYEKVIQRVPRSFSFRDLVCSTSRSTTTILWPNRPANKRSH</sequence>
<gene>
    <name evidence="2" type="ORF">RRG08_033167</name>
</gene>
<dbReference type="EMBL" id="JAWDGP010005190">
    <property type="protein sequence ID" value="KAK3758907.1"/>
    <property type="molecule type" value="Genomic_DNA"/>
</dbReference>
<feature type="compositionally biased region" description="Basic and acidic residues" evidence="1">
    <location>
        <begin position="45"/>
        <end position="56"/>
    </location>
</feature>
<organism evidence="2 3">
    <name type="scientific">Elysia crispata</name>
    <name type="common">lettuce slug</name>
    <dbReference type="NCBI Taxonomy" id="231223"/>
    <lineage>
        <taxon>Eukaryota</taxon>
        <taxon>Metazoa</taxon>
        <taxon>Spiralia</taxon>
        <taxon>Lophotrochozoa</taxon>
        <taxon>Mollusca</taxon>
        <taxon>Gastropoda</taxon>
        <taxon>Heterobranchia</taxon>
        <taxon>Euthyneura</taxon>
        <taxon>Panpulmonata</taxon>
        <taxon>Sacoglossa</taxon>
        <taxon>Placobranchoidea</taxon>
        <taxon>Plakobranchidae</taxon>
        <taxon>Elysia</taxon>
    </lineage>
</organism>
<feature type="compositionally biased region" description="Low complexity" evidence="1">
    <location>
        <begin position="616"/>
        <end position="628"/>
    </location>
</feature>
<feature type="compositionally biased region" description="Basic and acidic residues" evidence="1">
    <location>
        <begin position="313"/>
        <end position="325"/>
    </location>
</feature>
<protein>
    <submittedName>
        <fullName evidence="2">Uncharacterized protein</fullName>
    </submittedName>
</protein>
<evidence type="ECO:0000313" key="2">
    <source>
        <dbReference type="EMBL" id="KAK3758907.1"/>
    </source>
</evidence>
<feature type="compositionally biased region" description="Basic and acidic residues" evidence="1">
    <location>
        <begin position="444"/>
        <end position="454"/>
    </location>
</feature>
<feature type="compositionally biased region" description="Polar residues" evidence="1">
    <location>
        <begin position="186"/>
        <end position="198"/>
    </location>
</feature>
<feature type="compositionally biased region" description="Low complexity" evidence="1">
    <location>
        <begin position="82"/>
        <end position="119"/>
    </location>
</feature>
<feature type="region of interest" description="Disordered" evidence="1">
    <location>
        <begin position="365"/>
        <end position="493"/>
    </location>
</feature>
<feature type="compositionally biased region" description="Low complexity" evidence="1">
    <location>
        <begin position="7"/>
        <end position="25"/>
    </location>
</feature>
<feature type="compositionally biased region" description="Low complexity" evidence="1">
    <location>
        <begin position="126"/>
        <end position="167"/>
    </location>
</feature>
<evidence type="ECO:0000313" key="3">
    <source>
        <dbReference type="Proteomes" id="UP001283361"/>
    </source>
</evidence>
<feature type="region of interest" description="Disordered" evidence="1">
    <location>
        <begin position="1"/>
        <end position="352"/>
    </location>
</feature>
<proteinExistence type="predicted"/>
<accession>A0AAE0YZ44</accession>
<feature type="compositionally biased region" description="Polar residues" evidence="1">
    <location>
        <begin position="382"/>
        <end position="399"/>
    </location>
</feature>